<evidence type="ECO:0000313" key="20">
    <source>
        <dbReference type="Proteomes" id="UP000011864"/>
    </source>
</evidence>
<evidence type="ECO:0000256" key="7">
    <source>
        <dbReference type="ARBA" id="ARBA00022723"/>
    </source>
</evidence>
<dbReference type="Gene3D" id="2.60.40.420">
    <property type="entry name" value="Cupredoxins - blue copper proteins"/>
    <property type="match status" value="1"/>
</dbReference>
<feature type="transmembrane region" description="Helical" evidence="16">
    <location>
        <begin position="83"/>
        <end position="104"/>
    </location>
</feature>
<dbReference type="InterPro" id="IPR036909">
    <property type="entry name" value="Cyt_c-like_dom_sf"/>
</dbReference>
<keyword evidence="10 16" id="KW-1133">Transmembrane helix</keyword>
<evidence type="ECO:0000256" key="6">
    <source>
        <dbReference type="ARBA" id="ARBA00022692"/>
    </source>
</evidence>
<dbReference type="SUPFAM" id="SSF81464">
    <property type="entry name" value="Cytochrome c oxidase subunit II-like, transmembrane region"/>
    <property type="match status" value="1"/>
</dbReference>
<keyword evidence="4" id="KW-0813">Transport</keyword>
<dbReference type="InterPro" id="IPR002429">
    <property type="entry name" value="CcO_II-like_C"/>
</dbReference>
<feature type="domain" description="Cytochrome oxidase subunit II copper A binding" evidence="17">
    <location>
        <begin position="112"/>
        <end position="254"/>
    </location>
</feature>
<dbReference type="PANTHER" id="PTHR22888">
    <property type="entry name" value="CYTOCHROME C OXIDASE, SUBUNIT II"/>
    <property type="match status" value="1"/>
</dbReference>
<dbReference type="InterPro" id="IPR001505">
    <property type="entry name" value="Copper_CuA"/>
</dbReference>
<comment type="similarity">
    <text evidence="2">Belongs to the cytochrome c oxidase subunit 2 family.</text>
</comment>
<keyword evidence="13 16" id="KW-0472">Membrane</keyword>
<dbReference type="SUPFAM" id="SSF49503">
    <property type="entry name" value="Cupredoxins"/>
    <property type="match status" value="1"/>
</dbReference>
<dbReference type="Proteomes" id="UP000011864">
    <property type="component" value="Chromosome"/>
</dbReference>
<reference evidence="19 20" key="1">
    <citation type="journal article" date="2013" name="Genome Announc.">
        <title>Complete Genome Sequence of Glaciecola psychrophila Strain 170T.</title>
        <authorList>
            <person name="Yin J."/>
            <person name="Chen J."/>
            <person name="Liu G."/>
            <person name="Yu Y."/>
            <person name="Song L."/>
            <person name="Wang X."/>
            <person name="Qu X."/>
        </authorList>
    </citation>
    <scope>NUCLEOTIDE SEQUENCE [LARGE SCALE GENOMIC DNA]</scope>
    <source>
        <strain evidence="19 20">170</strain>
    </source>
</reference>
<evidence type="ECO:0000259" key="18">
    <source>
        <dbReference type="PROSITE" id="PS51007"/>
    </source>
</evidence>
<keyword evidence="9" id="KW-0249">Electron transport</keyword>
<dbReference type="InterPro" id="IPR036257">
    <property type="entry name" value="Cyt_c_oxidase_su2_TM_sf"/>
</dbReference>
<evidence type="ECO:0000256" key="12">
    <source>
        <dbReference type="ARBA" id="ARBA00023008"/>
    </source>
</evidence>
<dbReference type="OrthoDB" id="9773456at2"/>
<feature type="domain" description="Cytochrome c" evidence="18">
    <location>
        <begin position="367"/>
        <end position="465"/>
    </location>
</feature>
<dbReference type="CDD" id="cd13919">
    <property type="entry name" value="CuRO_HCO_II_like_5"/>
    <property type="match status" value="1"/>
</dbReference>
<dbReference type="AlphaFoldDB" id="K6Z3Y3"/>
<comment type="catalytic activity">
    <reaction evidence="14">
        <text>4 Fe(II)-[cytochrome c] + O2 + 8 H(+)(in) = 4 Fe(III)-[cytochrome c] + 2 H2O + 4 H(+)(out)</text>
        <dbReference type="Rhea" id="RHEA:11436"/>
        <dbReference type="Rhea" id="RHEA-COMP:10350"/>
        <dbReference type="Rhea" id="RHEA-COMP:14399"/>
        <dbReference type="ChEBI" id="CHEBI:15377"/>
        <dbReference type="ChEBI" id="CHEBI:15378"/>
        <dbReference type="ChEBI" id="CHEBI:15379"/>
        <dbReference type="ChEBI" id="CHEBI:29033"/>
        <dbReference type="ChEBI" id="CHEBI:29034"/>
        <dbReference type="EC" id="7.1.1.9"/>
    </reaction>
</comment>
<dbReference type="EMBL" id="CP003837">
    <property type="protein sequence ID" value="AGH43668.1"/>
    <property type="molecule type" value="Genomic_DNA"/>
</dbReference>
<evidence type="ECO:0000256" key="5">
    <source>
        <dbReference type="ARBA" id="ARBA00022617"/>
    </source>
</evidence>
<keyword evidence="7 15" id="KW-0479">Metal-binding</keyword>
<dbReference type="eggNOG" id="COG1622">
    <property type="taxonomic scope" value="Bacteria"/>
</dbReference>
<gene>
    <name evidence="19" type="ORF">C427_1559</name>
</gene>
<organism evidence="19 20">
    <name type="scientific">Paraglaciecola psychrophila 170</name>
    <dbReference type="NCBI Taxonomy" id="1129794"/>
    <lineage>
        <taxon>Bacteria</taxon>
        <taxon>Pseudomonadati</taxon>
        <taxon>Pseudomonadota</taxon>
        <taxon>Gammaproteobacteria</taxon>
        <taxon>Alteromonadales</taxon>
        <taxon>Alteromonadaceae</taxon>
        <taxon>Paraglaciecola</taxon>
    </lineage>
</organism>
<dbReference type="GO" id="GO:0016020">
    <property type="term" value="C:membrane"/>
    <property type="evidence" value="ECO:0007669"/>
    <property type="project" value="UniProtKB-SubCell"/>
</dbReference>
<dbReference type="GO" id="GO:0042773">
    <property type="term" value="P:ATP synthesis coupled electron transport"/>
    <property type="evidence" value="ECO:0007669"/>
    <property type="project" value="TreeGrafter"/>
</dbReference>
<dbReference type="PRINTS" id="PR01166">
    <property type="entry name" value="CYCOXIDASEII"/>
</dbReference>
<feature type="domain" description="Cytochrome c" evidence="18">
    <location>
        <begin position="272"/>
        <end position="364"/>
    </location>
</feature>
<comment type="subcellular location">
    <subcellularLocation>
        <location evidence="1">Membrane</location>
        <topology evidence="1">Multi-pass membrane protein</topology>
    </subcellularLocation>
</comment>
<dbReference type="Gene3D" id="1.10.287.90">
    <property type="match status" value="1"/>
</dbReference>
<dbReference type="SUPFAM" id="SSF46626">
    <property type="entry name" value="Cytochrome c"/>
    <property type="match status" value="2"/>
</dbReference>
<evidence type="ECO:0000256" key="14">
    <source>
        <dbReference type="ARBA" id="ARBA00047816"/>
    </source>
</evidence>
<dbReference type="Gene3D" id="1.10.760.10">
    <property type="entry name" value="Cytochrome c-like domain"/>
    <property type="match status" value="2"/>
</dbReference>
<evidence type="ECO:0000256" key="3">
    <source>
        <dbReference type="ARBA" id="ARBA00012949"/>
    </source>
</evidence>
<evidence type="ECO:0000256" key="2">
    <source>
        <dbReference type="ARBA" id="ARBA00007866"/>
    </source>
</evidence>
<feature type="transmembrane region" description="Helical" evidence="16">
    <location>
        <begin position="38"/>
        <end position="62"/>
    </location>
</feature>
<dbReference type="KEGG" id="gps:C427_1559"/>
<keyword evidence="5 15" id="KW-0349">Heme</keyword>
<dbReference type="PANTHER" id="PTHR22888:SF9">
    <property type="entry name" value="CYTOCHROME C OXIDASE SUBUNIT 2"/>
    <property type="match status" value="1"/>
</dbReference>
<dbReference type="PROSITE" id="PS00078">
    <property type="entry name" value="COX2"/>
    <property type="match status" value="1"/>
</dbReference>
<keyword evidence="20" id="KW-1185">Reference proteome</keyword>
<evidence type="ECO:0000256" key="16">
    <source>
        <dbReference type="SAM" id="Phobius"/>
    </source>
</evidence>
<dbReference type="HOGENOM" id="CLU_036876_1_0_6"/>
<evidence type="ECO:0000313" key="19">
    <source>
        <dbReference type="EMBL" id="AGH43668.1"/>
    </source>
</evidence>
<sequence length="465" mass="51228">MSIAVALILIVIGSVVFHFLSPWVMTPLASNWGAIDDTMAITLIITGIVFIAVNFFIAFAVIKYRHDPNRKAKYEPENKKLEIWLTVITSIGIIAMLAPGLIVYSDFVEVPEEAHIVEVVGQQWSWSFRFPGADQQLGKSAVKHISIDNPFGVDPLDSSGQDDVLILGNRLALPIDKPVKVLMRSKDVLHNFYVPQFRVKMDMVPRTISYIWFTPTKLGEFEILCAEFCGLGHFNMRGHVQIMPQQEFDLWLQTQPTFAASMLNNTSQLLSVAAQSGQELAQNKGCIGCHDFSGNSIGPSWQGLFGKIQVLADGTEVLVDAAYLKESILMPNAKMVKGYAAIMPPLSLSELEIDSLIAYIQEKGATQDTATQKTLLSGAELAQTKGCTACHSQDGTRLIGPSWQGLFGSLRETTSGQRIEVDDLYLKESIFQPNAKIVAGYPPVMPPPVLNEQEALAIIEFIKTL</sequence>
<keyword evidence="11 15" id="KW-0408">Iron</keyword>
<dbReference type="GO" id="GO:0005507">
    <property type="term" value="F:copper ion binding"/>
    <property type="evidence" value="ECO:0007669"/>
    <property type="project" value="InterPro"/>
</dbReference>
<evidence type="ECO:0000256" key="4">
    <source>
        <dbReference type="ARBA" id="ARBA00022448"/>
    </source>
</evidence>
<dbReference type="PATRIC" id="fig|1129794.4.peg.1545"/>
<accession>K6Z3Y3</accession>
<dbReference type="GO" id="GO:0004129">
    <property type="term" value="F:cytochrome-c oxidase activity"/>
    <property type="evidence" value="ECO:0007669"/>
    <property type="project" value="UniProtKB-EC"/>
</dbReference>
<evidence type="ECO:0000256" key="13">
    <source>
        <dbReference type="ARBA" id="ARBA00023136"/>
    </source>
</evidence>
<keyword evidence="12" id="KW-0186">Copper</keyword>
<evidence type="ECO:0000256" key="8">
    <source>
        <dbReference type="ARBA" id="ARBA00022967"/>
    </source>
</evidence>
<dbReference type="PROSITE" id="PS50857">
    <property type="entry name" value="COX2_CUA"/>
    <property type="match status" value="1"/>
</dbReference>
<evidence type="ECO:0000256" key="10">
    <source>
        <dbReference type="ARBA" id="ARBA00022989"/>
    </source>
</evidence>
<evidence type="ECO:0000256" key="1">
    <source>
        <dbReference type="ARBA" id="ARBA00004141"/>
    </source>
</evidence>
<dbReference type="GO" id="GO:0020037">
    <property type="term" value="F:heme binding"/>
    <property type="evidence" value="ECO:0007669"/>
    <property type="project" value="InterPro"/>
</dbReference>
<name>K6Z3Y3_9ALTE</name>
<dbReference type="eggNOG" id="COG4654">
    <property type="taxonomic scope" value="Bacteria"/>
</dbReference>
<keyword evidence="8" id="KW-1278">Translocase</keyword>
<dbReference type="InterPro" id="IPR045187">
    <property type="entry name" value="CcO_II"/>
</dbReference>
<keyword evidence="6 16" id="KW-0812">Transmembrane</keyword>
<evidence type="ECO:0000256" key="15">
    <source>
        <dbReference type="PROSITE-ProRule" id="PRU00433"/>
    </source>
</evidence>
<protein>
    <recommendedName>
        <fullName evidence="3">cytochrome-c oxidase</fullName>
        <ecNumber evidence="3">7.1.1.9</ecNumber>
    </recommendedName>
</protein>
<dbReference type="eggNOG" id="COG2010">
    <property type="taxonomic scope" value="Bacteria"/>
</dbReference>
<dbReference type="InterPro" id="IPR009056">
    <property type="entry name" value="Cyt_c-like_dom"/>
</dbReference>
<evidence type="ECO:0000256" key="11">
    <source>
        <dbReference type="ARBA" id="ARBA00023004"/>
    </source>
</evidence>
<proteinExistence type="inferred from homology"/>
<dbReference type="Pfam" id="PF00116">
    <property type="entry name" value="COX2"/>
    <property type="match status" value="1"/>
</dbReference>
<dbReference type="PROSITE" id="PS51007">
    <property type="entry name" value="CYTC"/>
    <property type="match status" value="2"/>
</dbReference>
<feature type="transmembrane region" description="Helical" evidence="16">
    <location>
        <begin position="7"/>
        <end position="26"/>
    </location>
</feature>
<dbReference type="InterPro" id="IPR008972">
    <property type="entry name" value="Cupredoxin"/>
</dbReference>
<evidence type="ECO:0000259" key="17">
    <source>
        <dbReference type="PROSITE" id="PS50857"/>
    </source>
</evidence>
<dbReference type="Pfam" id="PF00034">
    <property type="entry name" value="Cytochrom_C"/>
    <property type="match status" value="2"/>
</dbReference>
<evidence type="ECO:0000256" key="9">
    <source>
        <dbReference type="ARBA" id="ARBA00022982"/>
    </source>
</evidence>
<dbReference type="STRING" id="1129794.C427_1559"/>
<dbReference type="EC" id="7.1.1.9" evidence="3"/>
<dbReference type="RefSeq" id="WP_007642191.1">
    <property type="nucleotide sequence ID" value="NC_020514.1"/>
</dbReference>